<evidence type="ECO:0000256" key="5">
    <source>
        <dbReference type="ARBA" id="ARBA00023274"/>
    </source>
</evidence>
<gene>
    <name evidence="6 7" type="primary">rpsQ</name>
    <name evidence="7" type="ORF">CleRT_13500</name>
</gene>
<comment type="subunit">
    <text evidence="6">Part of the 30S ribosomal subunit.</text>
</comment>
<evidence type="ECO:0000256" key="6">
    <source>
        <dbReference type="HAMAP-Rule" id="MF_01345"/>
    </source>
</evidence>
<dbReference type="InterPro" id="IPR012340">
    <property type="entry name" value="NA-bd_OB-fold"/>
</dbReference>
<keyword evidence="5 6" id="KW-0687">Ribonucleoprotein</keyword>
<sequence>MSKNEKTVRTLTGIVVSNKMNDTVVVLVERQVKHPKYGKFIKRSTKVHAHDQGNKCQEGEIVTVRETRPISRTKRWTLVKIREKAEKV</sequence>
<dbReference type="GO" id="GO:0005840">
    <property type="term" value="C:ribosome"/>
    <property type="evidence" value="ECO:0007669"/>
    <property type="project" value="UniProtKB-KW"/>
</dbReference>
<dbReference type="NCBIfam" id="NF004123">
    <property type="entry name" value="PRK05610.1"/>
    <property type="match status" value="1"/>
</dbReference>
<dbReference type="InterPro" id="IPR000266">
    <property type="entry name" value="Ribosomal_uS17"/>
</dbReference>
<evidence type="ECO:0000256" key="3">
    <source>
        <dbReference type="ARBA" id="ARBA00022884"/>
    </source>
</evidence>
<dbReference type="PANTHER" id="PTHR10744">
    <property type="entry name" value="40S RIBOSOMAL PROTEIN S11 FAMILY MEMBER"/>
    <property type="match status" value="1"/>
</dbReference>
<accession>A0ABM5UVA0</accession>
<dbReference type="Proteomes" id="UP000063965">
    <property type="component" value="Chromosome"/>
</dbReference>
<keyword evidence="2 6" id="KW-0699">rRNA-binding</keyword>
<evidence type="ECO:0000313" key="8">
    <source>
        <dbReference type="Proteomes" id="UP000063965"/>
    </source>
</evidence>
<name>A0ABM5UVA0_9COXI</name>
<evidence type="ECO:0000256" key="4">
    <source>
        <dbReference type="ARBA" id="ARBA00022980"/>
    </source>
</evidence>
<keyword evidence="8" id="KW-1185">Reference proteome</keyword>
<dbReference type="Gene3D" id="2.40.50.140">
    <property type="entry name" value="Nucleic acid-binding proteins"/>
    <property type="match status" value="1"/>
</dbReference>
<dbReference type="EMBL" id="CP011126">
    <property type="protein sequence ID" value="AKQ33908.1"/>
    <property type="molecule type" value="Genomic_DNA"/>
</dbReference>
<evidence type="ECO:0000256" key="1">
    <source>
        <dbReference type="ARBA" id="ARBA00010254"/>
    </source>
</evidence>
<keyword evidence="4 6" id="KW-0689">Ribosomal protein</keyword>
<dbReference type="PRINTS" id="PR00973">
    <property type="entry name" value="RIBOSOMALS17"/>
</dbReference>
<dbReference type="CDD" id="cd00364">
    <property type="entry name" value="Ribosomal_uS17"/>
    <property type="match status" value="1"/>
</dbReference>
<proteinExistence type="inferred from homology"/>
<dbReference type="RefSeq" id="WP_048875568.1">
    <property type="nucleotide sequence ID" value="NZ_CP011126.1"/>
</dbReference>
<organism evidence="7 8">
    <name type="scientific">Candidatus Coxiella mudrowiae</name>
    <dbReference type="NCBI Taxonomy" id="2054173"/>
    <lineage>
        <taxon>Bacteria</taxon>
        <taxon>Pseudomonadati</taxon>
        <taxon>Pseudomonadota</taxon>
        <taxon>Gammaproteobacteria</taxon>
        <taxon>Legionellales</taxon>
        <taxon>Coxiellaceae</taxon>
        <taxon>Coxiella</taxon>
    </lineage>
</organism>
<dbReference type="InterPro" id="IPR019984">
    <property type="entry name" value="Ribosomal_uS17_bact/chlr"/>
</dbReference>
<evidence type="ECO:0000313" key="7">
    <source>
        <dbReference type="EMBL" id="AKQ33908.1"/>
    </source>
</evidence>
<dbReference type="PANTHER" id="PTHR10744:SF1">
    <property type="entry name" value="SMALL RIBOSOMAL SUBUNIT PROTEIN US17M"/>
    <property type="match status" value="1"/>
</dbReference>
<comment type="similarity">
    <text evidence="1 6">Belongs to the universal ribosomal protein uS17 family.</text>
</comment>
<dbReference type="SUPFAM" id="SSF50249">
    <property type="entry name" value="Nucleic acid-binding proteins"/>
    <property type="match status" value="1"/>
</dbReference>
<keyword evidence="3 6" id="KW-0694">RNA-binding</keyword>
<dbReference type="Pfam" id="PF00366">
    <property type="entry name" value="Ribosomal_S17"/>
    <property type="match status" value="1"/>
</dbReference>
<dbReference type="HAMAP" id="MF_01345_B">
    <property type="entry name" value="Ribosomal_uS17_B"/>
    <property type="match status" value="1"/>
</dbReference>
<protein>
    <recommendedName>
        <fullName evidence="6">Small ribosomal subunit protein uS17</fullName>
    </recommendedName>
</protein>
<dbReference type="NCBIfam" id="TIGR03635">
    <property type="entry name" value="uS17_bact"/>
    <property type="match status" value="1"/>
</dbReference>
<evidence type="ECO:0000256" key="2">
    <source>
        <dbReference type="ARBA" id="ARBA00022730"/>
    </source>
</evidence>
<comment type="function">
    <text evidence="6">One of the primary rRNA binding proteins, it binds specifically to the 5'-end of 16S ribosomal RNA.</text>
</comment>
<reference evidence="7 8" key="1">
    <citation type="journal article" date="2015" name="Genome Biol. Evol.">
        <title>Distinctive Genome Reduction Rates Revealed by Genomic Analyses of Two Coxiella-Like Endosymbionts in Ticks.</title>
        <authorList>
            <person name="Gottlieb Y."/>
            <person name="Lalzar I."/>
            <person name="Klasson L."/>
        </authorList>
    </citation>
    <scope>NUCLEOTIDE SEQUENCE [LARGE SCALE GENOMIC DNA]</scope>
    <source>
        <strain evidence="7 8">CRt</strain>
    </source>
</reference>